<gene>
    <name evidence="2" type="ORF">ACH5RR_027495</name>
</gene>
<dbReference type="Pfam" id="PF00226">
    <property type="entry name" value="DnaJ"/>
    <property type="match status" value="1"/>
</dbReference>
<dbReference type="InterPro" id="IPR001623">
    <property type="entry name" value="DnaJ_domain"/>
</dbReference>
<accession>A0ABD2Z6L6</accession>
<dbReference type="InterPro" id="IPR052276">
    <property type="entry name" value="Diphthamide-biosynth_chaperone"/>
</dbReference>
<dbReference type="AlphaFoldDB" id="A0ABD2Z6L6"/>
<dbReference type="EMBL" id="JBJUIK010000011">
    <property type="protein sequence ID" value="KAL3514778.1"/>
    <property type="molecule type" value="Genomic_DNA"/>
</dbReference>
<dbReference type="PANTHER" id="PTHR44240">
    <property type="entry name" value="DNAJ DOMAIN (PROKARYOTIC HEAT SHOCK PROTEIN)-RELATED"/>
    <property type="match status" value="1"/>
</dbReference>
<dbReference type="InterPro" id="IPR036869">
    <property type="entry name" value="J_dom_sf"/>
</dbReference>
<evidence type="ECO:0000313" key="2">
    <source>
        <dbReference type="EMBL" id="KAL3514778.1"/>
    </source>
</evidence>
<keyword evidence="3" id="KW-1185">Reference proteome</keyword>
<organism evidence="2 3">
    <name type="scientific">Cinchona calisaya</name>
    <dbReference type="NCBI Taxonomy" id="153742"/>
    <lineage>
        <taxon>Eukaryota</taxon>
        <taxon>Viridiplantae</taxon>
        <taxon>Streptophyta</taxon>
        <taxon>Embryophyta</taxon>
        <taxon>Tracheophyta</taxon>
        <taxon>Spermatophyta</taxon>
        <taxon>Magnoliopsida</taxon>
        <taxon>eudicotyledons</taxon>
        <taxon>Gunneridae</taxon>
        <taxon>Pentapetalae</taxon>
        <taxon>asterids</taxon>
        <taxon>lamiids</taxon>
        <taxon>Gentianales</taxon>
        <taxon>Rubiaceae</taxon>
        <taxon>Cinchonoideae</taxon>
        <taxon>Cinchoneae</taxon>
        <taxon>Cinchona</taxon>
    </lineage>
</organism>
<dbReference type="SMART" id="SM00271">
    <property type="entry name" value="DnaJ"/>
    <property type="match status" value="1"/>
</dbReference>
<evidence type="ECO:0000313" key="3">
    <source>
        <dbReference type="Proteomes" id="UP001630127"/>
    </source>
</evidence>
<feature type="domain" description="J" evidence="1">
    <location>
        <begin position="39"/>
        <end position="109"/>
    </location>
</feature>
<dbReference type="CDD" id="cd06257">
    <property type="entry name" value="DnaJ"/>
    <property type="match status" value="1"/>
</dbReference>
<evidence type="ECO:0000259" key="1">
    <source>
        <dbReference type="PROSITE" id="PS50076"/>
    </source>
</evidence>
<dbReference type="Gene3D" id="1.10.287.110">
    <property type="entry name" value="DnaJ domain"/>
    <property type="match status" value="1"/>
</dbReference>
<dbReference type="PANTHER" id="PTHR44240:SF22">
    <property type="entry name" value="CHAPERONE PROTEIN DNAJ 11, CHLOROPLASTIC-LIKE"/>
    <property type="match status" value="1"/>
</dbReference>
<dbReference type="PRINTS" id="PR00625">
    <property type="entry name" value="JDOMAIN"/>
</dbReference>
<proteinExistence type="predicted"/>
<sequence>MASSIGSTFAGVAPSCIIFQHQQPPTRISATYVPFSQTSLYQVLGIPIGATCQEIKSAYRRLARVLHPDVSSHTGGSEETSAADEFIRVHKAYTTLSDPQKRAEYDRTLLFRRRRPAYVLSATDGSSRYYTRRTWETDQCW</sequence>
<reference evidence="2 3" key="1">
    <citation type="submission" date="2024-11" db="EMBL/GenBank/DDBJ databases">
        <title>A near-complete genome assembly of Cinchona calisaya.</title>
        <authorList>
            <person name="Lian D.C."/>
            <person name="Zhao X.W."/>
            <person name="Wei L."/>
        </authorList>
    </citation>
    <scope>NUCLEOTIDE SEQUENCE [LARGE SCALE GENOMIC DNA]</scope>
    <source>
        <tissue evidence="2">Nenye</tissue>
    </source>
</reference>
<comment type="caution">
    <text evidence="2">The sequence shown here is derived from an EMBL/GenBank/DDBJ whole genome shotgun (WGS) entry which is preliminary data.</text>
</comment>
<name>A0ABD2Z6L6_9GENT</name>
<dbReference type="PROSITE" id="PS50076">
    <property type="entry name" value="DNAJ_2"/>
    <property type="match status" value="1"/>
</dbReference>
<protein>
    <recommendedName>
        <fullName evidence="1">J domain-containing protein</fullName>
    </recommendedName>
</protein>
<dbReference type="Proteomes" id="UP001630127">
    <property type="component" value="Unassembled WGS sequence"/>
</dbReference>
<dbReference type="SUPFAM" id="SSF46565">
    <property type="entry name" value="Chaperone J-domain"/>
    <property type="match status" value="1"/>
</dbReference>